<evidence type="ECO:0000313" key="21">
    <source>
        <dbReference type="EMBL" id="TFL02983.1"/>
    </source>
</evidence>
<evidence type="ECO:0000256" key="13">
    <source>
        <dbReference type="ARBA" id="ARBA00023136"/>
    </source>
</evidence>
<dbReference type="GO" id="GO:0034727">
    <property type="term" value="P:piecemeal microautophagy of the nucleus"/>
    <property type="evidence" value="ECO:0007669"/>
    <property type="project" value="TreeGrafter"/>
</dbReference>
<dbReference type="GO" id="GO:0061709">
    <property type="term" value="P:reticulophagy"/>
    <property type="evidence" value="ECO:0007669"/>
    <property type="project" value="TreeGrafter"/>
</dbReference>
<keyword evidence="9 19" id="KW-1133">Transmembrane helix</keyword>
<evidence type="ECO:0000256" key="4">
    <source>
        <dbReference type="ARBA" id="ARBA00004653"/>
    </source>
</evidence>
<evidence type="ECO:0000256" key="3">
    <source>
        <dbReference type="ARBA" id="ARBA00004511"/>
    </source>
</evidence>
<dbReference type="GO" id="GO:0034497">
    <property type="term" value="P:protein localization to phagophore assembly site"/>
    <property type="evidence" value="ECO:0007669"/>
    <property type="project" value="TreeGrafter"/>
</dbReference>
<feature type="transmembrane region" description="Helical" evidence="19">
    <location>
        <begin position="282"/>
        <end position="308"/>
    </location>
</feature>
<dbReference type="GO" id="GO:0000139">
    <property type="term" value="C:Golgi membrane"/>
    <property type="evidence" value="ECO:0007669"/>
    <property type="project" value="UniProtKB-SubCell"/>
</dbReference>
<feature type="compositionally biased region" description="Polar residues" evidence="20">
    <location>
        <begin position="1"/>
        <end position="35"/>
    </location>
</feature>
<evidence type="ECO:0000313" key="22">
    <source>
        <dbReference type="Proteomes" id="UP000305067"/>
    </source>
</evidence>
<dbReference type="GO" id="GO:0034045">
    <property type="term" value="C:phagophore assembly site membrane"/>
    <property type="evidence" value="ECO:0007669"/>
    <property type="project" value="UniProtKB-SubCell"/>
</dbReference>
<dbReference type="OrthoDB" id="2020634at2759"/>
<dbReference type="GO" id="GO:0005776">
    <property type="term" value="C:autophagosome"/>
    <property type="evidence" value="ECO:0007669"/>
    <property type="project" value="TreeGrafter"/>
</dbReference>
<keyword evidence="7 19" id="KW-0813">Transport</keyword>
<evidence type="ECO:0000256" key="7">
    <source>
        <dbReference type="ARBA" id="ARBA00022448"/>
    </source>
</evidence>
<evidence type="ECO:0000256" key="14">
    <source>
        <dbReference type="ARBA" id="ARBA00023329"/>
    </source>
</evidence>
<evidence type="ECO:0000256" key="5">
    <source>
        <dbReference type="ARBA" id="ARBA00006185"/>
    </source>
</evidence>
<name>A0A5C3QM31_9AGAR</name>
<feature type="transmembrane region" description="Helical" evidence="19">
    <location>
        <begin position="656"/>
        <end position="681"/>
    </location>
</feature>
<feature type="transmembrane region" description="Helical" evidence="19">
    <location>
        <begin position="240"/>
        <end position="262"/>
    </location>
</feature>
<evidence type="ECO:0000256" key="1">
    <source>
        <dbReference type="ARBA" id="ARBA00004439"/>
    </source>
</evidence>
<feature type="compositionally biased region" description="Pro residues" evidence="20">
    <location>
        <begin position="153"/>
        <end position="164"/>
    </location>
</feature>
<dbReference type="Proteomes" id="UP000305067">
    <property type="component" value="Unassembled WGS sequence"/>
</dbReference>
<evidence type="ECO:0000256" key="10">
    <source>
        <dbReference type="ARBA" id="ARBA00023006"/>
    </source>
</evidence>
<keyword evidence="11" id="KW-0333">Golgi apparatus</keyword>
<comment type="catalytic activity">
    <reaction evidence="18">
        <text>a 1,2-diacyl-sn-glycero-3-phosphocholine(in) = a 1,2-diacyl-sn-glycero-3-phosphocholine(out)</text>
        <dbReference type="Rhea" id="RHEA:38571"/>
        <dbReference type="ChEBI" id="CHEBI:57643"/>
    </reaction>
</comment>
<evidence type="ECO:0000256" key="9">
    <source>
        <dbReference type="ARBA" id="ARBA00022989"/>
    </source>
</evidence>
<evidence type="ECO:0000256" key="20">
    <source>
        <dbReference type="SAM" id="MobiDB-lite"/>
    </source>
</evidence>
<comment type="function">
    <text evidence="19">Phospholipid scramblase involved in autophagy. Cycles between the preautophagosomal structure/phagophore assembly site (PAS) and the cytoplasmic vesicle pool and supplies membrane for the growing autophagosome. Lipid scramblase activity plays a key role in preautophagosomal structure/phagophore assembly by distributing the phospholipids that arrive through ATG2 from the cytoplasmic to the luminal leaflet of the bilayer, thereby driving autophagosomal membrane expansion.</text>
</comment>
<keyword evidence="10 19" id="KW-0072">Autophagy</keyword>
<dbReference type="PANTHER" id="PTHR13038:SF10">
    <property type="entry name" value="AUTOPHAGY-RELATED PROTEIN 9"/>
    <property type="match status" value="1"/>
</dbReference>
<sequence length="960" mass="107643">MSRMNASQSGSRHFLNTLNPMGNQFNAFSNPNQSLLEEDENQQNNDDIQQQQQQQSPTRKPSSSSRSKRNISWDAGASEMNNLSPTREHKDPDSSDDEVPQSFMIEATASPPRRPSSKGKRRNSGSNKDRGQPHYSGSSRQVPPILPLHNTPKSPPPISAPPRPVDTEGGSGHIPPHGDTPPPPPQSPFRSHYAGGLSPREKALWNWVNVYNLDAFLQEVYSYYQGKGIVSIALARGINLLTIGFVIGFSTFLLGCIDYPRIRPDRVTRLSDVVVQHCVAQFSGFTLLFFILFIVFYVWQVFTFAVGVMRLVDMYNFYTYLLKIPNEDIQTISWSEVVRRIAFIREENPFIAHTSSPLYSAKLDAHDVANRIMRQENYLIALFNKELLDLRVPLPESIKNFMGPEKLEGKSKVQTLSKALEWNLRFCLMQYLFDHEGKVMKVFLKRKHRARLIEGLQRRFIFMGCLNAIFAPFIVPYILVYSFFRYFEEYQKNPSLIGGRRYTLFAQWKFREFNELPHLFNRRLDESHQVSSIYIGQFPNENMTLIMKFVAFVSGSFAGVLGLAALLDADLIAHFEITPHRTILFYIGLFATILAVVRGMIPEDNRVFDPEMLMEEVIVHTHYMPDEWKDKLHSKQVHQQFGELFSMRILTFVQEILSVILTPFVLWFALPACAPAIIDFFRDFSVHVEGRGYVCSFAEFNFERHGNVKFGAPAQAEEDQRMVSNEGKMEKSFLNFKAQNPDWTPNNTSGSMFLSRMAELHVPLPHISHSHLSHSQLSPRRRQVRTEPGLDGTILLGAKPESKAQEYDRALMQSQHAAALRRRQHASGSIMASVAPGGPGTGMGGISASSVFGGPALAQTVALGDSQGSLIALAPSSPPPTRTAREAKTKPIDKVDVTGDGGVDSRLGDSYDDGTGRGDVDDGDEGLVGESVQDGGVMGLLAQIYGAGMGSTRRRPTDVL</sequence>
<feature type="transmembrane region" description="Helical" evidence="19">
    <location>
        <begin position="549"/>
        <end position="571"/>
    </location>
</feature>
<comment type="catalytic activity">
    <reaction evidence="17">
        <text>a 1,2-diacyl-sn-glycero-3-phospho-(1D-myo-inositol-3-phosphate)(in) = a 1,2-diacyl-sn-glycero-3-phospho-(1D-myo-inositol-3-phosphate)(out)</text>
        <dbReference type="Rhea" id="RHEA:67920"/>
        <dbReference type="ChEBI" id="CHEBI:58088"/>
    </reaction>
</comment>
<keyword evidence="14" id="KW-0968">Cytoplasmic vesicle</keyword>
<dbReference type="STRING" id="1884261.A0A5C3QM31"/>
<feature type="region of interest" description="Disordered" evidence="20">
    <location>
        <begin position="1"/>
        <end position="193"/>
    </location>
</feature>
<feature type="compositionally biased region" description="Pro residues" evidence="20">
    <location>
        <begin position="178"/>
        <end position="187"/>
    </location>
</feature>
<evidence type="ECO:0000256" key="8">
    <source>
        <dbReference type="ARBA" id="ARBA00022692"/>
    </source>
</evidence>
<feature type="region of interest" description="Disordered" evidence="20">
    <location>
        <begin position="871"/>
        <end position="932"/>
    </location>
</feature>
<gene>
    <name evidence="21" type="ORF">BDV98DRAFT_565173</name>
</gene>
<proteinExistence type="inferred from homology"/>
<comment type="similarity">
    <text evidence="5 19">Belongs to the ATG9 family.</text>
</comment>
<keyword evidence="12 19" id="KW-0445">Lipid transport</keyword>
<feature type="compositionally biased region" description="Basic and acidic residues" evidence="20">
    <location>
        <begin position="883"/>
        <end position="897"/>
    </location>
</feature>
<keyword evidence="13 19" id="KW-0472">Membrane</keyword>
<reference evidence="21 22" key="1">
    <citation type="journal article" date="2019" name="Nat. Ecol. Evol.">
        <title>Megaphylogeny resolves global patterns of mushroom evolution.</title>
        <authorList>
            <person name="Varga T."/>
            <person name="Krizsan K."/>
            <person name="Foldi C."/>
            <person name="Dima B."/>
            <person name="Sanchez-Garcia M."/>
            <person name="Sanchez-Ramirez S."/>
            <person name="Szollosi G.J."/>
            <person name="Szarkandi J.G."/>
            <person name="Papp V."/>
            <person name="Albert L."/>
            <person name="Andreopoulos W."/>
            <person name="Angelini C."/>
            <person name="Antonin V."/>
            <person name="Barry K.W."/>
            <person name="Bougher N.L."/>
            <person name="Buchanan P."/>
            <person name="Buyck B."/>
            <person name="Bense V."/>
            <person name="Catcheside P."/>
            <person name="Chovatia M."/>
            <person name="Cooper J."/>
            <person name="Damon W."/>
            <person name="Desjardin D."/>
            <person name="Finy P."/>
            <person name="Geml J."/>
            <person name="Haridas S."/>
            <person name="Hughes K."/>
            <person name="Justo A."/>
            <person name="Karasinski D."/>
            <person name="Kautmanova I."/>
            <person name="Kiss B."/>
            <person name="Kocsube S."/>
            <person name="Kotiranta H."/>
            <person name="LaButti K.M."/>
            <person name="Lechner B.E."/>
            <person name="Liimatainen K."/>
            <person name="Lipzen A."/>
            <person name="Lukacs Z."/>
            <person name="Mihaltcheva S."/>
            <person name="Morgado L.N."/>
            <person name="Niskanen T."/>
            <person name="Noordeloos M.E."/>
            <person name="Ohm R.A."/>
            <person name="Ortiz-Santana B."/>
            <person name="Ovrebo C."/>
            <person name="Racz N."/>
            <person name="Riley R."/>
            <person name="Savchenko A."/>
            <person name="Shiryaev A."/>
            <person name="Soop K."/>
            <person name="Spirin V."/>
            <person name="Szebenyi C."/>
            <person name="Tomsovsky M."/>
            <person name="Tulloss R.E."/>
            <person name="Uehling J."/>
            <person name="Grigoriev I.V."/>
            <person name="Vagvolgyi C."/>
            <person name="Papp T."/>
            <person name="Martin F.M."/>
            <person name="Miettinen O."/>
            <person name="Hibbett D.S."/>
            <person name="Nagy L.G."/>
        </authorList>
    </citation>
    <scope>NUCLEOTIDE SEQUENCE [LARGE SCALE GENOMIC DNA]</scope>
    <source>
        <strain evidence="21 22">CBS 309.79</strain>
    </source>
</reference>
<dbReference type="GO" id="GO:0000422">
    <property type="term" value="P:autophagy of mitochondrion"/>
    <property type="evidence" value="ECO:0007669"/>
    <property type="project" value="TreeGrafter"/>
</dbReference>
<evidence type="ECO:0000256" key="15">
    <source>
        <dbReference type="ARBA" id="ARBA00024479"/>
    </source>
</evidence>
<comment type="catalytic activity">
    <reaction evidence="15">
        <text>a 1,2-diacyl-sn-glycero-3-phospho-L-serine(in) = a 1,2-diacyl-sn-glycero-3-phospho-L-serine(out)</text>
        <dbReference type="Rhea" id="RHEA:38663"/>
        <dbReference type="ChEBI" id="CHEBI:57262"/>
    </reaction>
</comment>
<dbReference type="EMBL" id="ML178821">
    <property type="protein sequence ID" value="TFL02983.1"/>
    <property type="molecule type" value="Genomic_DNA"/>
</dbReference>
<dbReference type="AlphaFoldDB" id="A0A5C3QM31"/>
<feature type="transmembrane region" description="Helical" evidence="19">
    <location>
        <begin position="583"/>
        <end position="601"/>
    </location>
</feature>
<evidence type="ECO:0000256" key="12">
    <source>
        <dbReference type="ARBA" id="ARBA00023055"/>
    </source>
</evidence>
<protein>
    <recommendedName>
        <fullName evidence="6 19">Autophagy-related protein 9</fullName>
    </recommendedName>
</protein>
<evidence type="ECO:0000256" key="2">
    <source>
        <dbReference type="ARBA" id="ARBA00004477"/>
    </source>
</evidence>
<feature type="compositionally biased region" description="Basic and acidic residues" evidence="20">
    <location>
        <begin position="906"/>
        <end position="920"/>
    </location>
</feature>
<feature type="transmembrane region" description="Helical" evidence="19">
    <location>
        <begin position="460"/>
        <end position="484"/>
    </location>
</feature>
<evidence type="ECO:0000256" key="19">
    <source>
        <dbReference type="RuleBase" id="RU364027"/>
    </source>
</evidence>
<evidence type="ECO:0000256" key="11">
    <source>
        <dbReference type="ARBA" id="ARBA00023034"/>
    </source>
</evidence>
<dbReference type="Pfam" id="PF04109">
    <property type="entry name" value="ATG9"/>
    <property type="match status" value="1"/>
</dbReference>
<keyword evidence="22" id="KW-1185">Reference proteome</keyword>
<evidence type="ECO:0000256" key="17">
    <source>
        <dbReference type="ARBA" id="ARBA00024621"/>
    </source>
</evidence>
<evidence type="ECO:0000256" key="18">
    <source>
        <dbReference type="ARBA" id="ARBA00024631"/>
    </source>
</evidence>
<accession>A0A5C3QM31</accession>
<dbReference type="GO" id="GO:0005789">
    <property type="term" value="C:endoplasmic reticulum membrane"/>
    <property type="evidence" value="ECO:0007669"/>
    <property type="project" value="UniProtKB-SubCell"/>
</dbReference>
<keyword evidence="8 19" id="KW-0812">Transmembrane</keyword>
<evidence type="ECO:0000256" key="6">
    <source>
        <dbReference type="ARBA" id="ARBA00018074"/>
    </source>
</evidence>
<feature type="compositionally biased region" description="Low complexity" evidence="20">
    <location>
        <begin position="42"/>
        <end position="65"/>
    </location>
</feature>
<dbReference type="InterPro" id="IPR007241">
    <property type="entry name" value="Autophagy-rel_prot_9"/>
</dbReference>
<comment type="subcellular location">
    <subcellularLocation>
        <location evidence="1">Cytoplasmic vesicle membrane</location>
        <topology evidence="1">Multi-pass membrane protein</topology>
    </subcellularLocation>
    <subcellularLocation>
        <location evidence="2">Endoplasmic reticulum membrane</location>
        <topology evidence="2">Multi-pass membrane protein</topology>
    </subcellularLocation>
    <subcellularLocation>
        <location evidence="4">Golgi apparatus membrane</location>
        <topology evidence="4">Multi-pass membrane protein</topology>
    </subcellularLocation>
    <subcellularLocation>
        <location evidence="3 19">Preautophagosomal structure membrane</location>
        <topology evidence="3 19">Multi-pass membrane protein</topology>
    </subcellularLocation>
</comment>
<evidence type="ECO:0000256" key="16">
    <source>
        <dbReference type="ARBA" id="ARBA00024615"/>
    </source>
</evidence>
<dbReference type="GO" id="GO:0030659">
    <property type="term" value="C:cytoplasmic vesicle membrane"/>
    <property type="evidence" value="ECO:0007669"/>
    <property type="project" value="UniProtKB-SubCell"/>
</dbReference>
<organism evidence="21 22">
    <name type="scientific">Pterulicium gracile</name>
    <dbReference type="NCBI Taxonomy" id="1884261"/>
    <lineage>
        <taxon>Eukaryota</taxon>
        <taxon>Fungi</taxon>
        <taxon>Dikarya</taxon>
        <taxon>Basidiomycota</taxon>
        <taxon>Agaricomycotina</taxon>
        <taxon>Agaricomycetes</taxon>
        <taxon>Agaricomycetidae</taxon>
        <taxon>Agaricales</taxon>
        <taxon>Pleurotineae</taxon>
        <taxon>Pterulaceae</taxon>
        <taxon>Pterulicium</taxon>
    </lineage>
</organism>
<dbReference type="PANTHER" id="PTHR13038">
    <property type="entry name" value="APG9 AUTOPHAGY 9"/>
    <property type="match status" value="1"/>
</dbReference>
<dbReference type="GO" id="GO:0006869">
    <property type="term" value="P:lipid transport"/>
    <property type="evidence" value="ECO:0007669"/>
    <property type="project" value="UniProtKB-KW"/>
</dbReference>
<comment type="catalytic activity">
    <reaction evidence="16">
        <text>a 1,2-diacyl-sn-glycero-3-phosphoethanolamine(in) = a 1,2-diacyl-sn-glycero-3-phosphoethanolamine(out)</text>
        <dbReference type="Rhea" id="RHEA:38895"/>
        <dbReference type="ChEBI" id="CHEBI:64612"/>
    </reaction>
</comment>